<name>A0A9X0C013_9EURO</name>
<dbReference type="RefSeq" id="XP_056792900.1">
    <property type="nucleotide sequence ID" value="XM_056932941.1"/>
</dbReference>
<keyword evidence="3" id="KW-1185">Reference proteome</keyword>
<dbReference type="Proteomes" id="UP001148312">
    <property type="component" value="Unassembled WGS sequence"/>
</dbReference>
<protein>
    <submittedName>
        <fullName evidence="2">Uncharacterized protein</fullName>
    </submittedName>
</protein>
<comment type="caution">
    <text evidence="2">The sequence shown here is derived from an EMBL/GenBank/DDBJ whole genome shotgun (WGS) entry which is preliminary data.</text>
</comment>
<dbReference type="AlphaFoldDB" id="A0A9X0C013"/>
<dbReference type="GeneID" id="81623190"/>
<sequence length="115" mass="12608">MGACQFSGGNGVMDLVLPAVMDKLDGQPRPASVPSRFPRGETRPPDLTPDLTPEFDAKVRCVDETTAGITCNERETLSDILTLLLISHQITQIRPIDSRPEFEPFAPTSLAREFP</sequence>
<evidence type="ECO:0000313" key="3">
    <source>
        <dbReference type="Proteomes" id="UP001148312"/>
    </source>
</evidence>
<organism evidence="2 3">
    <name type="scientific">Penicillium diatomitis</name>
    <dbReference type="NCBI Taxonomy" id="2819901"/>
    <lineage>
        <taxon>Eukaryota</taxon>
        <taxon>Fungi</taxon>
        <taxon>Dikarya</taxon>
        <taxon>Ascomycota</taxon>
        <taxon>Pezizomycotina</taxon>
        <taxon>Eurotiomycetes</taxon>
        <taxon>Eurotiomycetidae</taxon>
        <taxon>Eurotiales</taxon>
        <taxon>Aspergillaceae</taxon>
        <taxon>Penicillium</taxon>
    </lineage>
</organism>
<proteinExistence type="predicted"/>
<evidence type="ECO:0000256" key="1">
    <source>
        <dbReference type="SAM" id="MobiDB-lite"/>
    </source>
</evidence>
<dbReference type="EMBL" id="JAPWDQ010000003">
    <property type="protein sequence ID" value="KAJ5491772.1"/>
    <property type="molecule type" value="Genomic_DNA"/>
</dbReference>
<reference evidence="2" key="2">
    <citation type="journal article" date="2023" name="IMA Fungus">
        <title>Comparative genomic study of the Penicillium genus elucidates a diverse pangenome and 15 lateral gene transfer events.</title>
        <authorList>
            <person name="Petersen C."/>
            <person name="Sorensen T."/>
            <person name="Nielsen M.R."/>
            <person name="Sondergaard T.E."/>
            <person name="Sorensen J.L."/>
            <person name="Fitzpatrick D.A."/>
            <person name="Frisvad J.C."/>
            <person name="Nielsen K.L."/>
        </authorList>
    </citation>
    <scope>NUCLEOTIDE SEQUENCE</scope>
    <source>
        <strain evidence="2">IBT 30728</strain>
    </source>
</reference>
<gene>
    <name evidence="2" type="ORF">N7539_003339</name>
</gene>
<evidence type="ECO:0000313" key="2">
    <source>
        <dbReference type="EMBL" id="KAJ5491772.1"/>
    </source>
</evidence>
<reference evidence="2" key="1">
    <citation type="submission" date="2022-12" db="EMBL/GenBank/DDBJ databases">
        <authorList>
            <person name="Petersen C."/>
        </authorList>
    </citation>
    <scope>NUCLEOTIDE SEQUENCE</scope>
    <source>
        <strain evidence="2">IBT 30728</strain>
    </source>
</reference>
<feature type="region of interest" description="Disordered" evidence="1">
    <location>
        <begin position="25"/>
        <end position="52"/>
    </location>
</feature>
<accession>A0A9X0C013</accession>